<dbReference type="AlphaFoldDB" id="A0A8J8NIE4"/>
<reference evidence="2" key="1">
    <citation type="submission" date="2019-06" db="EMBL/GenBank/DDBJ databases">
        <authorList>
            <person name="Zheng W."/>
        </authorList>
    </citation>
    <scope>NUCLEOTIDE SEQUENCE</scope>
    <source>
        <strain evidence="2">QDHG01</strain>
    </source>
</reference>
<comment type="caution">
    <text evidence="2">The sequence shown here is derived from an EMBL/GenBank/DDBJ whole genome shotgun (WGS) entry which is preliminary data.</text>
</comment>
<dbReference type="EMBL" id="RRYP01015862">
    <property type="protein sequence ID" value="TNV75313.1"/>
    <property type="molecule type" value="Genomic_DNA"/>
</dbReference>
<evidence type="ECO:0000256" key="1">
    <source>
        <dbReference type="SAM" id="SignalP"/>
    </source>
</evidence>
<evidence type="ECO:0000313" key="3">
    <source>
        <dbReference type="Proteomes" id="UP000785679"/>
    </source>
</evidence>
<keyword evidence="3" id="KW-1185">Reference proteome</keyword>
<dbReference type="Proteomes" id="UP000785679">
    <property type="component" value="Unassembled WGS sequence"/>
</dbReference>
<sequence length="89" mass="9982">MLYALTLFALSIKVALACIDDEYCESIYGRYSKCCVDNKQTINSTTFTIYACKDKLAASKLSCMNGVGNVCAWCQNDEQCCSQSRLHYH</sequence>
<feature type="signal peptide" evidence="1">
    <location>
        <begin position="1"/>
        <end position="17"/>
    </location>
</feature>
<keyword evidence="1" id="KW-0732">Signal</keyword>
<name>A0A8J8NIE4_HALGN</name>
<organism evidence="2 3">
    <name type="scientific">Halteria grandinella</name>
    <dbReference type="NCBI Taxonomy" id="5974"/>
    <lineage>
        <taxon>Eukaryota</taxon>
        <taxon>Sar</taxon>
        <taxon>Alveolata</taxon>
        <taxon>Ciliophora</taxon>
        <taxon>Intramacronucleata</taxon>
        <taxon>Spirotrichea</taxon>
        <taxon>Stichotrichia</taxon>
        <taxon>Sporadotrichida</taxon>
        <taxon>Halteriidae</taxon>
        <taxon>Halteria</taxon>
    </lineage>
</organism>
<evidence type="ECO:0000313" key="2">
    <source>
        <dbReference type="EMBL" id="TNV75313.1"/>
    </source>
</evidence>
<proteinExistence type="predicted"/>
<protein>
    <submittedName>
        <fullName evidence="2">Uncharacterized protein</fullName>
    </submittedName>
</protein>
<accession>A0A8J8NIE4</accession>
<gene>
    <name evidence="2" type="ORF">FGO68_gene11623</name>
</gene>
<feature type="chain" id="PRO_5035216616" evidence="1">
    <location>
        <begin position="18"/>
        <end position="89"/>
    </location>
</feature>